<dbReference type="Proteomes" id="UP001175271">
    <property type="component" value="Unassembled WGS sequence"/>
</dbReference>
<reference evidence="1" key="1">
    <citation type="submission" date="2023-06" db="EMBL/GenBank/DDBJ databases">
        <title>Genomic analysis of the entomopathogenic nematode Steinernema hermaphroditum.</title>
        <authorList>
            <person name="Schwarz E.M."/>
            <person name="Heppert J.K."/>
            <person name="Baniya A."/>
            <person name="Schwartz H.T."/>
            <person name="Tan C.-H."/>
            <person name="Antoshechkin I."/>
            <person name="Sternberg P.W."/>
            <person name="Goodrich-Blair H."/>
            <person name="Dillman A.R."/>
        </authorList>
    </citation>
    <scope>NUCLEOTIDE SEQUENCE</scope>
    <source>
        <strain evidence="1">PS9179</strain>
        <tissue evidence="1">Whole animal</tissue>
    </source>
</reference>
<comment type="caution">
    <text evidence="1">The sequence shown here is derived from an EMBL/GenBank/DDBJ whole genome shotgun (WGS) entry which is preliminary data.</text>
</comment>
<gene>
    <name evidence="1" type="ORF">QR680_011878</name>
</gene>
<dbReference type="EMBL" id="JAUCMV010000002">
    <property type="protein sequence ID" value="KAK0415301.1"/>
    <property type="molecule type" value="Genomic_DNA"/>
</dbReference>
<dbReference type="AlphaFoldDB" id="A0AA39I1L0"/>
<accession>A0AA39I1L0</accession>
<evidence type="ECO:0000313" key="2">
    <source>
        <dbReference type="Proteomes" id="UP001175271"/>
    </source>
</evidence>
<proteinExistence type="predicted"/>
<name>A0AA39I1L0_9BILA</name>
<evidence type="ECO:0000313" key="1">
    <source>
        <dbReference type="EMBL" id="KAK0415301.1"/>
    </source>
</evidence>
<protein>
    <submittedName>
        <fullName evidence="1">Uncharacterized protein</fullName>
    </submittedName>
</protein>
<sequence length="284" mass="32634">MDSVPYEFIDSVVHFLDGYEQCEQLAGYWGKKRNFVRTLCVARLDATNGRMYLLDSNPQSMDRRQIVLSDDYNSWIQCVEGEFVALNSEEFMRAIIFPRTVRQGQLLELHGLEKGDEDNSRGRFAVESTPFLNAIDGNFHTVWIRWTLGYAKEIEAFFKRILKYQTPKRVDISGSEVTQETVDLLFANCSASRSWDLSLHPRGAVVTGGHLKTFFARWNTSPYKVWLRVAYPHAVTASTLRDICGFDVEKKDSEDTEVEKFANPAKDVDILKDGGRLEFDCMRK</sequence>
<keyword evidence="2" id="KW-1185">Reference proteome</keyword>
<organism evidence="1 2">
    <name type="scientific">Steinernema hermaphroditum</name>
    <dbReference type="NCBI Taxonomy" id="289476"/>
    <lineage>
        <taxon>Eukaryota</taxon>
        <taxon>Metazoa</taxon>
        <taxon>Ecdysozoa</taxon>
        <taxon>Nematoda</taxon>
        <taxon>Chromadorea</taxon>
        <taxon>Rhabditida</taxon>
        <taxon>Tylenchina</taxon>
        <taxon>Panagrolaimomorpha</taxon>
        <taxon>Strongyloidoidea</taxon>
        <taxon>Steinernematidae</taxon>
        <taxon>Steinernema</taxon>
    </lineage>
</organism>